<name>A0A915N7W5_MELJA</name>
<evidence type="ECO:0000313" key="3">
    <source>
        <dbReference type="WBParaSite" id="scaffold7662_cov149.g12282"/>
    </source>
</evidence>
<dbReference type="WBParaSite" id="scaffold7662_cov149.g12282">
    <property type="protein sequence ID" value="scaffold7662_cov149.g12282"/>
    <property type="gene ID" value="scaffold7662_cov149.g12282"/>
</dbReference>
<dbReference type="AlphaFoldDB" id="A0A915N7W5"/>
<sequence>MSNRNNTNNFVDKVWLEEAKMMNKLYSKSGLAMVSQEERQQLLNAFLNLSDKYTFVDKVWLEEAKMMNKIYSKKEVIPSQEERQQLLNAFLNLSDKYTGGFNANHHRPPYPMPIGTTRDGRVSGQIPSQEERQQLLNAFLNLSDKYTGGTTRTGRVSAQTSSSVNGSSSITSQNSIMNAGVTAPVPTLLEGRANSNGGNNLRGMNGSAVRPCPYPMRVRTPSLFTSERNVRSTPEPVEEIFDNAGESDSVVIESVFGSHSAMNRTSSIASQNSIITLSSGSVDLNKCNNARGSNTLGTSTSNLSATSIIPSDDFGKKTMGNKSSSVVGQNDGIKTKSFDNVVNARSDFGNIQPPLINRGNSTTVPRVASKGDKLKNDRPSKGKENHP</sequence>
<keyword evidence="2" id="KW-1185">Reference proteome</keyword>
<feature type="region of interest" description="Disordered" evidence="1">
    <location>
        <begin position="345"/>
        <end position="387"/>
    </location>
</feature>
<accession>A0A915N7W5</accession>
<evidence type="ECO:0000256" key="1">
    <source>
        <dbReference type="SAM" id="MobiDB-lite"/>
    </source>
</evidence>
<feature type="region of interest" description="Disordered" evidence="1">
    <location>
        <begin position="150"/>
        <end position="171"/>
    </location>
</feature>
<reference evidence="3" key="1">
    <citation type="submission" date="2022-11" db="UniProtKB">
        <authorList>
            <consortium name="WormBaseParasite"/>
        </authorList>
    </citation>
    <scope>IDENTIFICATION</scope>
</reference>
<dbReference type="Proteomes" id="UP000887561">
    <property type="component" value="Unplaced"/>
</dbReference>
<proteinExistence type="predicted"/>
<feature type="compositionally biased region" description="Basic and acidic residues" evidence="1">
    <location>
        <begin position="369"/>
        <end position="387"/>
    </location>
</feature>
<evidence type="ECO:0000313" key="2">
    <source>
        <dbReference type="Proteomes" id="UP000887561"/>
    </source>
</evidence>
<protein>
    <submittedName>
        <fullName evidence="3">Uncharacterized protein</fullName>
    </submittedName>
</protein>
<organism evidence="2 3">
    <name type="scientific">Meloidogyne javanica</name>
    <name type="common">Root-knot nematode worm</name>
    <dbReference type="NCBI Taxonomy" id="6303"/>
    <lineage>
        <taxon>Eukaryota</taxon>
        <taxon>Metazoa</taxon>
        <taxon>Ecdysozoa</taxon>
        <taxon>Nematoda</taxon>
        <taxon>Chromadorea</taxon>
        <taxon>Rhabditida</taxon>
        <taxon>Tylenchina</taxon>
        <taxon>Tylenchomorpha</taxon>
        <taxon>Tylenchoidea</taxon>
        <taxon>Meloidogynidae</taxon>
        <taxon>Meloidogyninae</taxon>
        <taxon>Meloidogyne</taxon>
        <taxon>Meloidogyne incognita group</taxon>
    </lineage>
</organism>
<feature type="compositionally biased region" description="Low complexity" evidence="1">
    <location>
        <begin position="156"/>
        <end position="171"/>
    </location>
</feature>